<dbReference type="SFLD" id="SFLDG00358">
    <property type="entry name" value="Main_(cytGST)"/>
    <property type="match status" value="1"/>
</dbReference>
<dbReference type="RefSeq" id="WP_115859623.1">
    <property type="nucleotide sequence ID" value="NZ_QTSU01000002.1"/>
</dbReference>
<dbReference type="PROSITE" id="PS50405">
    <property type="entry name" value="GST_CTER"/>
    <property type="match status" value="1"/>
</dbReference>
<dbReference type="CDD" id="cd00570">
    <property type="entry name" value="GST_N_family"/>
    <property type="match status" value="1"/>
</dbReference>
<organism evidence="3 4">
    <name type="scientific">Lysobacter silvisoli</name>
    <dbReference type="NCBI Taxonomy" id="2293254"/>
    <lineage>
        <taxon>Bacteria</taxon>
        <taxon>Pseudomonadati</taxon>
        <taxon>Pseudomonadota</taxon>
        <taxon>Gammaproteobacteria</taxon>
        <taxon>Lysobacterales</taxon>
        <taxon>Lysobacteraceae</taxon>
        <taxon>Lysobacter</taxon>
    </lineage>
</organism>
<keyword evidence="3" id="KW-0808">Transferase</keyword>
<dbReference type="PROSITE" id="PS50404">
    <property type="entry name" value="GST_NTER"/>
    <property type="match status" value="1"/>
</dbReference>
<dbReference type="SUPFAM" id="SSF47616">
    <property type="entry name" value="GST C-terminal domain-like"/>
    <property type="match status" value="1"/>
</dbReference>
<gene>
    <name evidence="3" type="ORF">DX914_13445</name>
</gene>
<reference evidence="3 4" key="1">
    <citation type="submission" date="2018-08" db="EMBL/GenBank/DDBJ databases">
        <title>Lysobacter sp. zong2l5, whole genome shotgun sequence.</title>
        <authorList>
            <person name="Zhang X."/>
            <person name="Feng G."/>
            <person name="Zhu H."/>
        </authorList>
    </citation>
    <scope>NUCLEOTIDE SEQUENCE [LARGE SCALE GENOMIC DNA]</scope>
    <source>
        <strain evidence="4">zong2l5</strain>
    </source>
</reference>
<keyword evidence="4" id="KW-1185">Reference proteome</keyword>
<dbReference type="Gene3D" id="1.20.1050.10">
    <property type="match status" value="1"/>
</dbReference>
<dbReference type="InterPro" id="IPR036282">
    <property type="entry name" value="Glutathione-S-Trfase_C_sf"/>
</dbReference>
<comment type="caution">
    <text evidence="3">The sequence shown here is derived from an EMBL/GenBank/DDBJ whole genome shotgun (WGS) entry which is preliminary data.</text>
</comment>
<dbReference type="InterPro" id="IPR040079">
    <property type="entry name" value="Glutathione_S-Trfase"/>
</dbReference>
<sequence>MALTLYLHPLASFCHKVLVALYEAGTPFQARIVDLADPADCAPFLALWPVGKIPVLHDAARDRTLPETSIIIEYLQQHYPGAQPLLPADPEAALQARLWDRFFDLYVSVPMQKIVVDRLRPEGERDAHGVAEARDLLRLAYGVAERQLEQRPWAAGEDFGLADCSAAPALFYAGFVEPFAPQHPALAAYFERLLQRPSYARVLDEARPYLPNFPYYERVPERFR</sequence>
<dbReference type="EMBL" id="QTSU01000002">
    <property type="protein sequence ID" value="RDZ27247.1"/>
    <property type="molecule type" value="Genomic_DNA"/>
</dbReference>
<dbReference type="CDD" id="cd00299">
    <property type="entry name" value="GST_C_family"/>
    <property type="match status" value="1"/>
</dbReference>
<dbReference type="Pfam" id="PF13409">
    <property type="entry name" value="GST_N_2"/>
    <property type="match status" value="1"/>
</dbReference>
<evidence type="ECO:0000259" key="2">
    <source>
        <dbReference type="PROSITE" id="PS50405"/>
    </source>
</evidence>
<dbReference type="Gene3D" id="3.40.30.10">
    <property type="entry name" value="Glutaredoxin"/>
    <property type="match status" value="1"/>
</dbReference>
<evidence type="ECO:0000313" key="4">
    <source>
        <dbReference type="Proteomes" id="UP000264492"/>
    </source>
</evidence>
<dbReference type="SUPFAM" id="SSF52833">
    <property type="entry name" value="Thioredoxin-like"/>
    <property type="match status" value="1"/>
</dbReference>
<evidence type="ECO:0000259" key="1">
    <source>
        <dbReference type="PROSITE" id="PS50404"/>
    </source>
</evidence>
<dbReference type="InterPro" id="IPR036249">
    <property type="entry name" value="Thioredoxin-like_sf"/>
</dbReference>
<protein>
    <submittedName>
        <fullName evidence="3">Glutathione S-transferase family protein</fullName>
    </submittedName>
</protein>
<dbReference type="PANTHER" id="PTHR44051">
    <property type="entry name" value="GLUTATHIONE S-TRANSFERASE-RELATED"/>
    <property type="match status" value="1"/>
</dbReference>
<name>A0A371K083_9GAMM</name>
<proteinExistence type="predicted"/>
<feature type="domain" description="GST N-terminal" evidence="1">
    <location>
        <begin position="1"/>
        <end position="83"/>
    </location>
</feature>
<dbReference type="Pfam" id="PF00043">
    <property type="entry name" value="GST_C"/>
    <property type="match status" value="1"/>
</dbReference>
<dbReference type="InterPro" id="IPR004045">
    <property type="entry name" value="Glutathione_S-Trfase_N"/>
</dbReference>
<dbReference type="AlphaFoldDB" id="A0A371K083"/>
<dbReference type="OrthoDB" id="9782992at2"/>
<feature type="domain" description="GST C-terminal" evidence="2">
    <location>
        <begin position="89"/>
        <end position="212"/>
    </location>
</feature>
<dbReference type="SFLD" id="SFLDS00019">
    <property type="entry name" value="Glutathione_Transferase_(cytos"/>
    <property type="match status" value="1"/>
</dbReference>
<evidence type="ECO:0000313" key="3">
    <source>
        <dbReference type="EMBL" id="RDZ27247.1"/>
    </source>
</evidence>
<dbReference type="PANTHER" id="PTHR44051:SF8">
    <property type="entry name" value="GLUTATHIONE S-TRANSFERASE GSTA"/>
    <property type="match status" value="1"/>
</dbReference>
<accession>A0A371K083</accession>
<dbReference type="InterPro" id="IPR010987">
    <property type="entry name" value="Glutathione-S-Trfase_C-like"/>
</dbReference>
<dbReference type="InterPro" id="IPR004046">
    <property type="entry name" value="GST_C"/>
</dbReference>
<dbReference type="Proteomes" id="UP000264492">
    <property type="component" value="Unassembled WGS sequence"/>
</dbReference>
<dbReference type="GO" id="GO:0016740">
    <property type="term" value="F:transferase activity"/>
    <property type="evidence" value="ECO:0007669"/>
    <property type="project" value="UniProtKB-KW"/>
</dbReference>